<feature type="compositionally biased region" description="Basic residues" evidence="4">
    <location>
        <begin position="65"/>
        <end position="77"/>
    </location>
</feature>
<feature type="compositionally biased region" description="Basic and acidic residues" evidence="4">
    <location>
        <begin position="50"/>
        <end position="64"/>
    </location>
</feature>
<evidence type="ECO:0000313" key="5">
    <source>
        <dbReference type="EMBL" id="KAK4523776.1"/>
    </source>
</evidence>
<protein>
    <submittedName>
        <fullName evidence="5">Uncharacterized protein</fullName>
    </submittedName>
</protein>
<dbReference type="Pfam" id="PF13516">
    <property type="entry name" value="LRR_6"/>
    <property type="match status" value="3"/>
</dbReference>
<dbReference type="InterPro" id="IPR032675">
    <property type="entry name" value="LRR_dom_sf"/>
</dbReference>
<dbReference type="GO" id="GO:0005096">
    <property type="term" value="F:GTPase activator activity"/>
    <property type="evidence" value="ECO:0007669"/>
    <property type="project" value="UniProtKB-KW"/>
</dbReference>
<gene>
    <name evidence="5" type="ORF">GAYE_SCF00G1672</name>
</gene>
<dbReference type="GO" id="GO:0048471">
    <property type="term" value="C:perinuclear region of cytoplasm"/>
    <property type="evidence" value="ECO:0007669"/>
    <property type="project" value="TreeGrafter"/>
</dbReference>
<dbReference type="GO" id="GO:0006913">
    <property type="term" value="P:nucleocytoplasmic transport"/>
    <property type="evidence" value="ECO:0007669"/>
    <property type="project" value="TreeGrafter"/>
</dbReference>
<dbReference type="Gene3D" id="3.80.10.10">
    <property type="entry name" value="Ribonuclease Inhibitor"/>
    <property type="match status" value="2"/>
</dbReference>
<evidence type="ECO:0000256" key="2">
    <source>
        <dbReference type="ARBA" id="ARBA00022614"/>
    </source>
</evidence>
<keyword evidence="1" id="KW-0343">GTPase activation</keyword>
<accession>A0AAV9I969</accession>
<organism evidence="5 6">
    <name type="scientific">Galdieria yellowstonensis</name>
    <dbReference type="NCBI Taxonomy" id="3028027"/>
    <lineage>
        <taxon>Eukaryota</taxon>
        <taxon>Rhodophyta</taxon>
        <taxon>Bangiophyceae</taxon>
        <taxon>Galdieriales</taxon>
        <taxon>Galdieriaceae</taxon>
        <taxon>Galdieria</taxon>
    </lineage>
</organism>
<dbReference type="SMART" id="SM00368">
    <property type="entry name" value="LRR_RI"/>
    <property type="match status" value="5"/>
</dbReference>
<name>A0AAV9I969_9RHOD</name>
<reference evidence="5 6" key="1">
    <citation type="submission" date="2022-07" db="EMBL/GenBank/DDBJ databases">
        <title>Genome-wide signatures of adaptation to extreme environments.</title>
        <authorList>
            <person name="Cho C.H."/>
            <person name="Yoon H.S."/>
        </authorList>
    </citation>
    <scope>NUCLEOTIDE SEQUENCE [LARGE SCALE GENOMIC DNA]</scope>
    <source>
        <strain evidence="5 6">108.79 E11</strain>
    </source>
</reference>
<dbReference type="InterPro" id="IPR027038">
    <property type="entry name" value="RanGap"/>
</dbReference>
<keyword evidence="6" id="KW-1185">Reference proteome</keyword>
<dbReference type="SUPFAM" id="SSF52047">
    <property type="entry name" value="RNI-like"/>
    <property type="match status" value="1"/>
</dbReference>
<feature type="region of interest" description="Disordered" evidence="4">
    <location>
        <begin position="36"/>
        <end position="95"/>
    </location>
</feature>
<dbReference type="EMBL" id="JANCYU010000020">
    <property type="protein sequence ID" value="KAK4523776.1"/>
    <property type="molecule type" value="Genomic_DNA"/>
</dbReference>
<keyword evidence="3" id="KW-0677">Repeat</keyword>
<evidence type="ECO:0000256" key="4">
    <source>
        <dbReference type="SAM" id="MobiDB-lite"/>
    </source>
</evidence>
<dbReference type="Proteomes" id="UP001300502">
    <property type="component" value="Unassembled WGS sequence"/>
</dbReference>
<dbReference type="GO" id="GO:0005634">
    <property type="term" value="C:nucleus"/>
    <property type="evidence" value="ECO:0007669"/>
    <property type="project" value="TreeGrafter"/>
</dbReference>
<dbReference type="PANTHER" id="PTHR24113:SF12">
    <property type="entry name" value="RAN GTPASE-ACTIVATING PROTEIN 1"/>
    <property type="match status" value="1"/>
</dbReference>
<evidence type="ECO:0000313" key="6">
    <source>
        <dbReference type="Proteomes" id="UP001300502"/>
    </source>
</evidence>
<evidence type="ECO:0000256" key="3">
    <source>
        <dbReference type="ARBA" id="ARBA00022737"/>
    </source>
</evidence>
<dbReference type="AlphaFoldDB" id="A0AAV9I969"/>
<dbReference type="GO" id="GO:0005829">
    <property type="term" value="C:cytosol"/>
    <property type="evidence" value="ECO:0007669"/>
    <property type="project" value="TreeGrafter"/>
</dbReference>
<dbReference type="InterPro" id="IPR001611">
    <property type="entry name" value="Leu-rich_rpt"/>
</dbReference>
<dbReference type="PANTHER" id="PTHR24113">
    <property type="entry name" value="RAN GTPASE-ACTIVATING PROTEIN 1"/>
    <property type="match status" value="1"/>
</dbReference>
<sequence>MKSRDAYDKVEEKNHTEEFSVELEEVFFDSVSDHFEEQRRDWPEWDENNTYERSKTDGETEETKLKKRGRKKKKHKQGAQQQKPTSTQQSAVFTGSVVERSKPRSVLREENGEKETENRFFAELKLLKEHLQKKEQDLCVINFSNCQIGKKKARLIASALTSATGFELTASFDCSNNILKNAGTRILAQALRESNISFILLDLSNNKIGDDGACFLFKSLESQRVLATVNLCCNDIGPAGAKALVEYVGKSPTCPESIDISCNHIGDNGAFDIAEMLPSKSQNIQWLNLCNNSIGIKGTEALISALAEISSSKCIKHFHLDLSDNYYSKEVLNTVEQLRKENSKLEIVLSQNYLLEDSILNNLIEKNNHLQYNEAEEEFDSTAEGWCNSESVQDIFNAANIIEAWQWNREKTVFCPEQVIDAYERIIRYLDEELNESNHSFPMLSPEESLVEPSDIHYRNRAFDSTSEVCDLPPAVRATVELLDILMHPIFDDLFEGCLQEALIKGEELFEKCYDKEEEGIITPYTICSQSRIVFPRLGYSRLKCIEVVWKLVCFRFECIDNLLSYQGILSRCLELVSEFPQNNCFQIVLLKIFEEAFSTERNSDILMWALICPCSFASNTAYSVLDVVRDVYTLNSFLNQKFPKVGNLSALSTVSRFARLVKEKADQVEQVRTALESNKEWHKLREDIFPKLLDMASSYPLGDELCCLGGKKPTRTSFSSAPQIDWAAIFRGFPGNSFSRLSLGR</sequence>
<comment type="caution">
    <text evidence="5">The sequence shown here is derived from an EMBL/GenBank/DDBJ whole genome shotgun (WGS) entry which is preliminary data.</text>
</comment>
<proteinExistence type="predicted"/>
<feature type="compositionally biased region" description="Polar residues" evidence="4">
    <location>
        <begin position="84"/>
        <end position="93"/>
    </location>
</feature>
<dbReference type="GO" id="GO:0031267">
    <property type="term" value="F:small GTPase binding"/>
    <property type="evidence" value="ECO:0007669"/>
    <property type="project" value="TreeGrafter"/>
</dbReference>
<keyword evidence="2" id="KW-0433">Leucine-rich repeat</keyword>
<evidence type="ECO:0000256" key="1">
    <source>
        <dbReference type="ARBA" id="ARBA00022468"/>
    </source>
</evidence>